<keyword evidence="2" id="KW-1185">Reference proteome</keyword>
<dbReference type="InParanoid" id="A0A0C3KJ62"/>
<evidence type="ECO:0000313" key="1">
    <source>
        <dbReference type="EMBL" id="KIO09622.1"/>
    </source>
</evidence>
<proteinExistence type="predicted"/>
<reference evidence="2" key="2">
    <citation type="submission" date="2015-01" db="EMBL/GenBank/DDBJ databases">
        <title>Evolutionary Origins and Diversification of the Mycorrhizal Mutualists.</title>
        <authorList>
            <consortium name="DOE Joint Genome Institute"/>
            <consortium name="Mycorrhizal Genomics Consortium"/>
            <person name="Kohler A."/>
            <person name="Kuo A."/>
            <person name="Nagy L.G."/>
            <person name="Floudas D."/>
            <person name="Copeland A."/>
            <person name="Barry K.W."/>
            <person name="Cichocki N."/>
            <person name="Veneault-Fourrey C."/>
            <person name="LaButti K."/>
            <person name="Lindquist E.A."/>
            <person name="Lipzen A."/>
            <person name="Lundell T."/>
            <person name="Morin E."/>
            <person name="Murat C."/>
            <person name="Riley R."/>
            <person name="Ohm R."/>
            <person name="Sun H."/>
            <person name="Tunlid A."/>
            <person name="Henrissat B."/>
            <person name="Grigoriev I.V."/>
            <person name="Hibbett D.S."/>
            <person name="Martin F."/>
        </authorList>
    </citation>
    <scope>NUCLEOTIDE SEQUENCE [LARGE SCALE GENOMIC DNA]</scope>
    <source>
        <strain evidence="2">Marx 270</strain>
    </source>
</reference>
<accession>A0A0C3KJ62</accession>
<name>A0A0C3KJ62_PISTI</name>
<organism evidence="1 2">
    <name type="scientific">Pisolithus tinctorius Marx 270</name>
    <dbReference type="NCBI Taxonomy" id="870435"/>
    <lineage>
        <taxon>Eukaryota</taxon>
        <taxon>Fungi</taxon>
        <taxon>Dikarya</taxon>
        <taxon>Basidiomycota</taxon>
        <taxon>Agaricomycotina</taxon>
        <taxon>Agaricomycetes</taxon>
        <taxon>Agaricomycetidae</taxon>
        <taxon>Boletales</taxon>
        <taxon>Sclerodermatineae</taxon>
        <taxon>Pisolithaceae</taxon>
        <taxon>Pisolithus</taxon>
    </lineage>
</organism>
<dbReference type="Proteomes" id="UP000054217">
    <property type="component" value="Unassembled WGS sequence"/>
</dbReference>
<evidence type="ECO:0000313" key="2">
    <source>
        <dbReference type="Proteomes" id="UP000054217"/>
    </source>
</evidence>
<dbReference type="HOGENOM" id="CLU_1928442_0_0_1"/>
<sequence length="131" mass="14644">MTGYGSDVYKAPRPSPLEERAKTNFPAMLVVNDSSDNVSRNKSCGFVHIQHHILTHDGASLATCCYLQADFIKDAVPMSALHRSSVRSRFGCDCPRGLARMSTLGPSRSLSLWCVHASCWRHSREFPRDIY</sequence>
<gene>
    <name evidence="1" type="ORF">M404DRAFT_996452</name>
</gene>
<dbReference type="EMBL" id="KN831954">
    <property type="protein sequence ID" value="KIO09622.1"/>
    <property type="molecule type" value="Genomic_DNA"/>
</dbReference>
<dbReference type="AlphaFoldDB" id="A0A0C3KJ62"/>
<protein>
    <submittedName>
        <fullName evidence="1">Uncharacterized protein</fullName>
    </submittedName>
</protein>
<reference evidence="1 2" key="1">
    <citation type="submission" date="2014-04" db="EMBL/GenBank/DDBJ databases">
        <authorList>
            <consortium name="DOE Joint Genome Institute"/>
            <person name="Kuo A."/>
            <person name="Kohler A."/>
            <person name="Costa M.D."/>
            <person name="Nagy L.G."/>
            <person name="Floudas D."/>
            <person name="Copeland A."/>
            <person name="Barry K.W."/>
            <person name="Cichocki N."/>
            <person name="Veneault-Fourrey C."/>
            <person name="LaButti K."/>
            <person name="Lindquist E.A."/>
            <person name="Lipzen A."/>
            <person name="Lundell T."/>
            <person name="Morin E."/>
            <person name="Murat C."/>
            <person name="Sun H."/>
            <person name="Tunlid A."/>
            <person name="Henrissat B."/>
            <person name="Grigoriev I.V."/>
            <person name="Hibbett D.S."/>
            <person name="Martin F."/>
            <person name="Nordberg H.P."/>
            <person name="Cantor M.N."/>
            <person name="Hua S.X."/>
        </authorList>
    </citation>
    <scope>NUCLEOTIDE SEQUENCE [LARGE SCALE GENOMIC DNA]</scope>
    <source>
        <strain evidence="1 2">Marx 270</strain>
    </source>
</reference>